<feature type="compositionally biased region" description="Basic and acidic residues" evidence="4">
    <location>
        <begin position="243"/>
        <end position="258"/>
    </location>
</feature>
<comment type="similarity">
    <text evidence="1">Belongs to the DeSI family.</text>
</comment>
<dbReference type="GO" id="GO:0016579">
    <property type="term" value="P:protein deubiquitination"/>
    <property type="evidence" value="ECO:0007669"/>
    <property type="project" value="TreeGrafter"/>
</dbReference>
<evidence type="ECO:0000259" key="5">
    <source>
        <dbReference type="PROSITE" id="PS51858"/>
    </source>
</evidence>
<dbReference type="PANTHER" id="PTHR12378">
    <property type="entry name" value="DESUMOYLATING ISOPEPTIDASE"/>
    <property type="match status" value="1"/>
</dbReference>
<dbReference type="SMART" id="SM01179">
    <property type="entry name" value="DUF862"/>
    <property type="match status" value="1"/>
</dbReference>
<keyword evidence="7" id="KW-1185">Reference proteome</keyword>
<gene>
    <name evidence="6" type="ORF">EG68_08106</name>
</gene>
<feature type="compositionally biased region" description="Basic and acidic residues" evidence="4">
    <location>
        <begin position="317"/>
        <end position="332"/>
    </location>
</feature>
<evidence type="ECO:0000313" key="6">
    <source>
        <dbReference type="EMBL" id="KAF7232074.1"/>
    </source>
</evidence>
<dbReference type="Proteomes" id="UP000822476">
    <property type="component" value="Unassembled WGS sequence"/>
</dbReference>
<dbReference type="Pfam" id="PF05903">
    <property type="entry name" value="Peptidase_C97"/>
    <property type="match status" value="1"/>
</dbReference>
<dbReference type="InterPro" id="IPR008580">
    <property type="entry name" value="PPPDE_dom"/>
</dbReference>
<name>A0A8S9YHG2_9TREM</name>
<feature type="region of interest" description="Disordered" evidence="4">
    <location>
        <begin position="210"/>
        <end position="351"/>
    </location>
</feature>
<dbReference type="PROSITE" id="PS51858">
    <property type="entry name" value="PPPDE"/>
    <property type="match status" value="1"/>
</dbReference>
<feature type="compositionally biased region" description="Polar residues" evidence="4">
    <location>
        <begin position="333"/>
        <end position="345"/>
    </location>
</feature>
<dbReference type="GO" id="GO:0101005">
    <property type="term" value="F:deubiquitinase activity"/>
    <property type="evidence" value="ECO:0007669"/>
    <property type="project" value="TreeGrafter"/>
</dbReference>
<proteinExistence type="inferred from homology"/>
<sequence>MRTLMYIFFKLYIKDNCSFLRSSSRMQTPSGILNKIKAKFDRNHLRSSRNNQSTTGAIVSVNVYDMLWLNVYTNSLGIGVYHTGVVVYGTEYCYGGHPLNYSGIFALVPQDTEVLGPNYSHKTTIVMGRTDFTESDVALILEDMGPYYRGDQYHLLHRNCNHFSDAFVQILCGSSLPKWINRLATVGAKLPFIERSIPKMWLTPRPIEELDNSQDEPVPDYSSVSCPALTTGTLRPRRRSRLERRGSSSRHTDRRDSSDVTSRPQNGYTPSQLIGRHSRNTSSLINLTPSEGNSDYLSGSSRLLPAKPLSSGNDDSNSTKEHGTLRCLDRTHSSGIDTINHGNSSADEENGIGQQKDTFVGRFSFPLSSLLASRRPSSAYLSPVSRFTDRLSVCSTISENGTLQLSAESSEQFANVKGFAHRSTVPTLESTTCIQPDLKTPTSSGFTPKQSHCASTPSEQSMCSSSCAGALASGLFNRLQNLCGTSQTNDSIRRNPLYEG</sequence>
<evidence type="ECO:0000256" key="1">
    <source>
        <dbReference type="ARBA" id="ARBA00008140"/>
    </source>
</evidence>
<dbReference type="PANTHER" id="PTHR12378:SF80">
    <property type="entry name" value="IP06716P-RELATED"/>
    <property type="match status" value="1"/>
</dbReference>
<reference evidence="6" key="1">
    <citation type="submission" date="2019-07" db="EMBL/GenBank/DDBJ databases">
        <title>Annotation for the trematode Paragonimus miyazaki's.</title>
        <authorList>
            <person name="Choi Y.-J."/>
        </authorList>
    </citation>
    <scope>NUCLEOTIDE SEQUENCE</scope>
    <source>
        <strain evidence="6">Japan</strain>
    </source>
</reference>
<evidence type="ECO:0000256" key="4">
    <source>
        <dbReference type="SAM" id="MobiDB-lite"/>
    </source>
</evidence>
<protein>
    <recommendedName>
        <fullName evidence="5">PPPDE domain-containing protein</fullName>
    </recommendedName>
</protein>
<feature type="domain" description="PPPDE" evidence="5">
    <location>
        <begin position="57"/>
        <end position="201"/>
    </location>
</feature>
<dbReference type="AlphaFoldDB" id="A0A8S9YHG2"/>
<dbReference type="InterPro" id="IPR042266">
    <property type="entry name" value="PPPDE_sf"/>
</dbReference>
<keyword evidence="2" id="KW-0645">Protease</keyword>
<dbReference type="Gene3D" id="3.90.1720.30">
    <property type="entry name" value="PPPDE domains"/>
    <property type="match status" value="1"/>
</dbReference>
<keyword evidence="3" id="KW-0378">Hydrolase</keyword>
<feature type="compositionally biased region" description="Polar residues" evidence="4">
    <location>
        <begin position="280"/>
        <end position="301"/>
    </location>
</feature>
<evidence type="ECO:0000256" key="2">
    <source>
        <dbReference type="ARBA" id="ARBA00022670"/>
    </source>
</evidence>
<dbReference type="OrthoDB" id="412286at2759"/>
<comment type="caution">
    <text evidence="6">The sequence shown here is derived from an EMBL/GenBank/DDBJ whole genome shotgun (WGS) entry which is preliminary data.</text>
</comment>
<dbReference type="GO" id="GO:0006508">
    <property type="term" value="P:proteolysis"/>
    <property type="evidence" value="ECO:0007669"/>
    <property type="project" value="UniProtKB-KW"/>
</dbReference>
<accession>A0A8S9YHG2</accession>
<organism evidence="6 7">
    <name type="scientific">Paragonimus skrjabini miyazakii</name>
    <dbReference type="NCBI Taxonomy" id="59628"/>
    <lineage>
        <taxon>Eukaryota</taxon>
        <taxon>Metazoa</taxon>
        <taxon>Spiralia</taxon>
        <taxon>Lophotrochozoa</taxon>
        <taxon>Platyhelminthes</taxon>
        <taxon>Trematoda</taxon>
        <taxon>Digenea</taxon>
        <taxon>Plagiorchiida</taxon>
        <taxon>Troglotremata</taxon>
        <taxon>Troglotrematidae</taxon>
        <taxon>Paragonimus</taxon>
    </lineage>
</organism>
<dbReference type="EMBL" id="JTDE01022095">
    <property type="protein sequence ID" value="KAF7232074.1"/>
    <property type="molecule type" value="Genomic_DNA"/>
</dbReference>
<evidence type="ECO:0000256" key="3">
    <source>
        <dbReference type="ARBA" id="ARBA00022801"/>
    </source>
</evidence>
<evidence type="ECO:0000313" key="7">
    <source>
        <dbReference type="Proteomes" id="UP000822476"/>
    </source>
</evidence>